<dbReference type="InterPro" id="IPR019410">
    <property type="entry name" value="Methyltransf_16"/>
</dbReference>
<evidence type="ECO:0000313" key="2">
    <source>
        <dbReference type="Proteomes" id="UP001180020"/>
    </source>
</evidence>
<protein>
    <submittedName>
        <fullName evidence="1">Uncharacterized protein</fullName>
    </submittedName>
</protein>
<dbReference type="AlphaFoldDB" id="A0AAV9EQK2"/>
<dbReference type="PANTHER" id="PTHR14614">
    <property type="entry name" value="HEPATOCELLULAR CARCINOMA-ASSOCIATED ANTIGEN"/>
    <property type="match status" value="1"/>
</dbReference>
<dbReference type="PANTHER" id="PTHR14614:SF123">
    <property type="entry name" value="OS04G0645500 PROTEIN"/>
    <property type="match status" value="1"/>
</dbReference>
<keyword evidence="2" id="KW-1185">Reference proteome</keyword>
<proteinExistence type="predicted"/>
<dbReference type="Proteomes" id="UP001180020">
    <property type="component" value="Unassembled WGS sequence"/>
</dbReference>
<dbReference type="InterPro" id="IPR029063">
    <property type="entry name" value="SAM-dependent_MTases_sf"/>
</dbReference>
<reference evidence="1" key="2">
    <citation type="submission" date="2023-06" db="EMBL/GenBank/DDBJ databases">
        <authorList>
            <person name="Ma L."/>
            <person name="Liu K.-W."/>
            <person name="Li Z."/>
            <person name="Hsiao Y.-Y."/>
            <person name="Qi Y."/>
            <person name="Fu T."/>
            <person name="Tang G."/>
            <person name="Zhang D."/>
            <person name="Sun W.-H."/>
            <person name="Liu D.-K."/>
            <person name="Li Y."/>
            <person name="Chen G.-Z."/>
            <person name="Liu X.-D."/>
            <person name="Liao X.-Y."/>
            <person name="Jiang Y.-T."/>
            <person name="Yu X."/>
            <person name="Hao Y."/>
            <person name="Huang J."/>
            <person name="Zhao X.-W."/>
            <person name="Ke S."/>
            <person name="Chen Y.-Y."/>
            <person name="Wu W.-L."/>
            <person name="Hsu J.-L."/>
            <person name="Lin Y.-F."/>
            <person name="Huang M.-D."/>
            <person name="Li C.-Y."/>
            <person name="Huang L."/>
            <person name="Wang Z.-W."/>
            <person name="Zhao X."/>
            <person name="Zhong W.-Y."/>
            <person name="Peng D.-H."/>
            <person name="Ahmad S."/>
            <person name="Lan S."/>
            <person name="Zhang J.-S."/>
            <person name="Tsai W.-C."/>
            <person name="Van De Peer Y."/>
            <person name="Liu Z.-J."/>
        </authorList>
    </citation>
    <scope>NUCLEOTIDE SEQUENCE</scope>
    <source>
        <strain evidence="1">CP</strain>
        <tissue evidence="1">Leaves</tissue>
    </source>
</reference>
<gene>
    <name evidence="1" type="ORF">QJS10_CPA06g01128</name>
</gene>
<sequence length="226" mass="24905">MVIKQFEIGDKKLRIHEMENVSDPKTGRALTGSWLWESSLYLSEWLTTQTHLTLVGKTIVELGAGTGFPGLTAAMIGSNRVILTDVEPLLPGLRKNVESNGLGDRVEVRELVWGLEGNDCVEGLIEGEIDLVLMSDIFYDQTAMPMLAETLRRLSNKKELVVLGAMEVRSATEVRSGTMDCLGALMEEGFEVIEVHNCCRSMDSDKTGESVFAIYLIVPPNVTKTL</sequence>
<evidence type="ECO:0000313" key="1">
    <source>
        <dbReference type="EMBL" id="KAK1315376.1"/>
    </source>
</evidence>
<accession>A0AAV9EQK2</accession>
<reference evidence="1" key="1">
    <citation type="journal article" date="2023" name="Nat. Commun.">
        <title>Diploid and tetraploid genomes of Acorus and the evolution of monocots.</title>
        <authorList>
            <person name="Ma L."/>
            <person name="Liu K.W."/>
            <person name="Li Z."/>
            <person name="Hsiao Y.Y."/>
            <person name="Qi Y."/>
            <person name="Fu T."/>
            <person name="Tang G.D."/>
            <person name="Zhang D."/>
            <person name="Sun W.H."/>
            <person name="Liu D.K."/>
            <person name="Li Y."/>
            <person name="Chen G.Z."/>
            <person name="Liu X.D."/>
            <person name="Liao X.Y."/>
            <person name="Jiang Y.T."/>
            <person name="Yu X."/>
            <person name="Hao Y."/>
            <person name="Huang J."/>
            <person name="Zhao X.W."/>
            <person name="Ke S."/>
            <person name="Chen Y.Y."/>
            <person name="Wu W.L."/>
            <person name="Hsu J.L."/>
            <person name="Lin Y.F."/>
            <person name="Huang M.D."/>
            <person name="Li C.Y."/>
            <person name="Huang L."/>
            <person name="Wang Z.W."/>
            <person name="Zhao X."/>
            <person name="Zhong W.Y."/>
            <person name="Peng D.H."/>
            <person name="Ahmad S."/>
            <person name="Lan S."/>
            <person name="Zhang J.S."/>
            <person name="Tsai W.C."/>
            <person name="Van de Peer Y."/>
            <person name="Liu Z.J."/>
        </authorList>
    </citation>
    <scope>NUCLEOTIDE SEQUENCE</scope>
    <source>
        <strain evidence="1">CP</strain>
    </source>
</reference>
<dbReference type="EMBL" id="JAUJYO010000006">
    <property type="protein sequence ID" value="KAK1315376.1"/>
    <property type="molecule type" value="Genomic_DNA"/>
</dbReference>
<dbReference type="Gene3D" id="3.40.50.150">
    <property type="entry name" value="Vaccinia Virus protein VP39"/>
    <property type="match status" value="1"/>
</dbReference>
<comment type="caution">
    <text evidence="1">The sequence shown here is derived from an EMBL/GenBank/DDBJ whole genome shotgun (WGS) entry which is preliminary data.</text>
</comment>
<organism evidence="1 2">
    <name type="scientific">Acorus calamus</name>
    <name type="common">Sweet flag</name>
    <dbReference type="NCBI Taxonomy" id="4465"/>
    <lineage>
        <taxon>Eukaryota</taxon>
        <taxon>Viridiplantae</taxon>
        <taxon>Streptophyta</taxon>
        <taxon>Embryophyta</taxon>
        <taxon>Tracheophyta</taxon>
        <taxon>Spermatophyta</taxon>
        <taxon>Magnoliopsida</taxon>
        <taxon>Liliopsida</taxon>
        <taxon>Acoraceae</taxon>
        <taxon>Acorus</taxon>
    </lineage>
</organism>
<dbReference type="SUPFAM" id="SSF53335">
    <property type="entry name" value="S-adenosyl-L-methionine-dependent methyltransferases"/>
    <property type="match status" value="1"/>
</dbReference>
<dbReference type="Pfam" id="PF10294">
    <property type="entry name" value="Methyltransf_16"/>
    <property type="match status" value="1"/>
</dbReference>
<name>A0AAV9EQK2_ACOCL</name>